<accession>A0A4V2G803</accession>
<feature type="domain" description="HTH merR-type" evidence="2">
    <location>
        <begin position="43"/>
        <end position="96"/>
    </location>
</feature>
<dbReference type="InterPro" id="IPR000551">
    <property type="entry name" value="MerR-type_HTH_dom"/>
</dbReference>
<dbReference type="GO" id="GO:0006355">
    <property type="term" value="P:regulation of DNA-templated transcription"/>
    <property type="evidence" value="ECO:0007669"/>
    <property type="project" value="InterPro"/>
</dbReference>
<reference evidence="3 4" key="1">
    <citation type="submission" date="2019-02" db="EMBL/GenBank/DDBJ databases">
        <title>Sequencing the genomes of 1000 actinobacteria strains.</title>
        <authorList>
            <person name="Klenk H.-P."/>
        </authorList>
    </citation>
    <scope>NUCLEOTIDE SEQUENCE [LARGE SCALE GENOMIC DNA]</scope>
    <source>
        <strain evidence="3 4">DSM 45162</strain>
    </source>
</reference>
<organism evidence="3 4">
    <name type="scientific">Krasilnikovia cinnamomea</name>
    <dbReference type="NCBI Taxonomy" id="349313"/>
    <lineage>
        <taxon>Bacteria</taxon>
        <taxon>Bacillati</taxon>
        <taxon>Actinomycetota</taxon>
        <taxon>Actinomycetes</taxon>
        <taxon>Micromonosporales</taxon>
        <taxon>Micromonosporaceae</taxon>
        <taxon>Krasilnikovia</taxon>
    </lineage>
</organism>
<gene>
    <name evidence="3" type="ORF">EV385_6537</name>
</gene>
<dbReference type="EMBL" id="SHKY01000001">
    <property type="protein sequence ID" value="RZU54586.1"/>
    <property type="molecule type" value="Genomic_DNA"/>
</dbReference>
<feature type="compositionally biased region" description="Pro residues" evidence="1">
    <location>
        <begin position="135"/>
        <end position="151"/>
    </location>
</feature>
<dbReference type="RefSeq" id="WP_242625200.1">
    <property type="nucleotide sequence ID" value="NZ_SHKY01000001.1"/>
</dbReference>
<dbReference type="Proteomes" id="UP000292564">
    <property type="component" value="Unassembled WGS sequence"/>
</dbReference>
<evidence type="ECO:0000313" key="4">
    <source>
        <dbReference type="Proteomes" id="UP000292564"/>
    </source>
</evidence>
<dbReference type="InterPro" id="IPR009061">
    <property type="entry name" value="DNA-bd_dom_put_sf"/>
</dbReference>
<evidence type="ECO:0000259" key="2">
    <source>
        <dbReference type="Pfam" id="PF13411"/>
    </source>
</evidence>
<sequence length="239" mass="24749">MTYDSVIVVGMWTMDELVERVRLALAAQYPGAPNGRIRDLPDRRAIRWYATTGLVDRPAAMRGRTALYGPRHLLQLVALKRRQAAGRSLAEIQAELAGAGDAQLAEIARIPPDLLAGADPATSAEPPRTRFWADPPAPPSRARPAPAPPETVLPTETALPTEAALPTETALAAGTPLPTEAALAAGTPLAGVALGGGAVLLVPGSPRAADLADIATAAQPLIDLLATRGLLATNDGSPR</sequence>
<feature type="region of interest" description="Disordered" evidence="1">
    <location>
        <begin position="116"/>
        <end position="153"/>
    </location>
</feature>
<proteinExistence type="predicted"/>
<dbReference type="SUPFAM" id="SSF46955">
    <property type="entry name" value="Putative DNA-binding domain"/>
    <property type="match status" value="1"/>
</dbReference>
<comment type="caution">
    <text evidence="3">The sequence shown here is derived from an EMBL/GenBank/DDBJ whole genome shotgun (WGS) entry which is preliminary data.</text>
</comment>
<keyword evidence="4" id="KW-1185">Reference proteome</keyword>
<dbReference type="AlphaFoldDB" id="A0A4V2G803"/>
<dbReference type="Pfam" id="PF13411">
    <property type="entry name" value="MerR_1"/>
    <property type="match status" value="1"/>
</dbReference>
<name>A0A4V2G803_9ACTN</name>
<dbReference type="GO" id="GO:0003677">
    <property type="term" value="F:DNA binding"/>
    <property type="evidence" value="ECO:0007669"/>
    <property type="project" value="InterPro"/>
</dbReference>
<evidence type="ECO:0000256" key="1">
    <source>
        <dbReference type="SAM" id="MobiDB-lite"/>
    </source>
</evidence>
<protein>
    <submittedName>
        <fullName evidence="3">MerR-like DNA binding protein</fullName>
    </submittedName>
</protein>
<evidence type="ECO:0000313" key="3">
    <source>
        <dbReference type="EMBL" id="RZU54586.1"/>
    </source>
</evidence>
<dbReference type="Gene3D" id="1.10.1660.10">
    <property type="match status" value="1"/>
</dbReference>